<dbReference type="EMBL" id="LVWI01000062">
    <property type="protein sequence ID" value="OKP83249.1"/>
    <property type="molecule type" value="Genomic_DNA"/>
</dbReference>
<gene>
    <name evidence="2" type="ORF">A3844_22600</name>
</gene>
<dbReference type="Pfam" id="PF20279">
    <property type="entry name" value="CTD12"/>
    <property type="match status" value="1"/>
</dbReference>
<feature type="domain" description="ABC-three component systems C-terminal" evidence="1">
    <location>
        <begin position="29"/>
        <end position="169"/>
    </location>
</feature>
<accession>A0ABX3EHZ2</accession>
<dbReference type="Proteomes" id="UP000186058">
    <property type="component" value="Unassembled WGS sequence"/>
</dbReference>
<name>A0ABX3EHZ2_9BACL</name>
<keyword evidence="3" id="KW-1185">Reference proteome</keyword>
<evidence type="ECO:0000313" key="3">
    <source>
        <dbReference type="Proteomes" id="UP000186058"/>
    </source>
</evidence>
<dbReference type="InterPro" id="IPR046917">
    <property type="entry name" value="ABC-3C_CTD12"/>
</dbReference>
<reference evidence="2 3" key="1">
    <citation type="submission" date="2016-03" db="EMBL/GenBank/DDBJ databases">
        <authorList>
            <person name="Sant'Anna F.H."/>
            <person name="Ambrosini A."/>
            <person name="Souza R."/>
            <person name="Bach E."/>
            <person name="Fernandes G."/>
            <person name="Balsanelli E."/>
            <person name="Baura V.A."/>
            <person name="Souza E.M."/>
            <person name="Passaglia L."/>
        </authorList>
    </citation>
    <scope>NUCLEOTIDE SEQUENCE [LARGE SCALE GENOMIC DNA]</scope>
    <source>
        <strain evidence="2 3">P26E</strain>
    </source>
</reference>
<dbReference type="RefSeq" id="WP_074108586.1">
    <property type="nucleotide sequence ID" value="NZ_LVWI01000062.1"/>
</dbReference>
<evidence type="ECO:0000259" key="1">
    <source>
        <dbReference type="Pfam" id="PF20279"/>
    </source>
</evidence>
<sequence length="174" mass="20925">MLSNKFKINGDRNLTAGRDLNIHFHEVGSPLRFFDQDIKEVILSFSQVVRHEIEVTDEVNRINAERKNQINNLSVRYFNIILDESMSYFQQIEDFLKSPINLSELKMYENTVYELNQKINIHRDEFEKFDLIFECLYNFILENNTIELRADRRLIWIMLHYMYWKCDLGEGGEC</sequence>
<comment type="caution">
    <text evidence="2">The sequence shown here is derived from an EMBL/GenBank/DDBJ whole genome shotgun (WGS) entry which is preliminary data.</text>
</comment>
<organism evidence="2 3">
    <name type="scientific">Paenibacillus helianthi</name>
    <dbReference type="NCBI Taxonomy" id="1349432"/>
    <lineage>
        <taxon>Bacteria</taxon>
        <taxon>Bacillati</taxon>
        <taxon>Bacillota</taxon>
        <taxon>Bacilli</taxon>
        <taxon>Bacillales</taxon>
        <taxon>Paenibacillaceae</taxon>
        <taxon>Paenibacillus</taxon>
    </lineage>
</organism>
<protein>
    <recommendedName>
        <fullName evidence="1">ABC-three component systems C-terminal domain-containing protein</fullName>
    </recommendedName>
</protein>
<evidence type="ECO:0000313" key="2">
    <source>
        <dbReference type="EMBL" id="OKP83249.1"/>
    </source>
</evidence>
<proteinExistence type="predicted"/>